<protein>
    <submittedName>
        <fullName evidence="2">Uncharacterized protein</fullName>
    </submittedName>
</protein>
<feature type="transmembrane region" description="Helical" evidence="1">
    <location>
        <begin position="38"/>
        <end position="65"/>
    </location>
</feature>
<proteinExistence type="predicted"/>
<dbReference type="EMBL" id="QYUO01000001">
    <property type="protein sequence ID" value="RJF99873.1"/>
    <property type="molecule type" value="Genomic_DNA"/>
</dbReference>
<evidence type="ECO:0000256" key="1">
    <source>
        <dbReference type="SAM" id="Phobius"/>
    </source>
</evidence>
<dbReference type="Proteomes" id="UP000265955">
    <property type="component" value="Unassembled WGS sequence"/>
</dbReference>
<dbReference type="AlphaFoldDB" id="A0A3A3FVU0"/>
<keyword evidence="3" id="KW-1185">Reference proteome</keyword>
<feature type="transmembrane region" description="Helical" evidence="1">
    <location>
        <begin position="12"/>
        <end position="32"/>
    </location>
</feature>
<comment type="caution">
    <text evidence="2">The sequence shown here is derived from an EMBL/GenBank/DDBJ whole genome shotgun (WGS) entry which is preliminary data.</text>
</comment>
<evidence type="ECO:0000313" key="2">
    <source>
        <dbReference type="EMBL" id="RJF99873.1"/>
    </source>
</evidence>
<keyword evidence="1" id="KW-0472">Membrane</keyword>
<sequence>MFNVQSPSFLRRVLLADAITGVATGLMLVFGADALESLLAIPAALLQSAGIVLLPLAGLIALLATRAQPPRIAVWAVIACNAMWTIDSFVLLLSGWIAPNSLGQGFIVLQAVVVAVFAELEYFALRKNAAVAAC</sequence>
<evidence type="ECO:0000313" key="3">
    <source>
        <dbReference type="Proteomes" id="UP000265955"/>
    </source>
</evidence>
<keyword evidence="1" id="KW-1133">Transmembrane helix</keyword>
<gene>
    <name evidence="2" type="ORF">D3871_01640</name>
</gene>
<keyword evidence="1" id="KW-0812">Transmembrane</keyword>
<feature type="transmembrane region" description="Helical" evidence="1">
    <location>
        <begin position="72"/>
        <end position="98"/>
    </location>
</feature>
<dbReference type="RefSeq" id="WP_119769816.1">
    <property type="nucleotide sequence ID" value="NZ_QYUO01000001.1"/>
</dbReference>
<feature type="transmembrane region" description="Helical" evidence="1">
    <location>
        <begin position="104"/>
        <end position="125"/>
    </location>
</feature>
<reference evidence="3" key="1">
    <citation type="submission" date="2018-09" db="EMBL/GenBank/DDBJ databases">
        <authorList>
            <person name="Zhu H."/>
        </authorList>
    </citation>
    <scope>NUCLEOTIDE SEQUENCE [LARGE SCALE GENOMIC DNA]</scope>
    <source>
        <strain evidence="3">K1R23-30</strain>
    </source>
</reference>
<name>A0A3A3FVU0_9BURK</name>
<dbReference type="OrthoDB" id="8777707at2"/>
<organism evidence="2 3">
    <name type="scientific">Noviherbaspirillum saxi</name>
    <dbReference type="NCBI Taxonomy" id="2320863"/>
    <lineage>
        <taxon>Bacteria</taxon>
        <taxon>Pseudomonadati</taxon>
        <taxon>Pseudomonadota</taxon>
        <taxon>Betaproteobacteria</taxon>
        <taxon>Burkholderiales</taxon>
        <taxon>Oxalobacteraceae</taxon>
        <taxon>Noviherbaspirillum</taxon>
    </lineage>
</organism>
<accession>A0A3A3FVU0</accession>